<gene>
    <name evidence="1" type="ORF">HALOF300_04405</name>
</gene>
<organism evidence="1 2">
    <name type="scientific">Occultella aeris</name>
    <dbReference type="NCBI Taxonomy" id="2761496"/>
    <lineage>
        <taxon>Bacteria</taxon>
        <taxon>Bacillati</taxon>
        <taxon>Actinomycetota</taxon>
        <taxon>Actinomycetes</taxon>
        <taxon>Micrococcales</taxon>
        <taxon>Ruaniaceae</taxon>
        <taxon>Occultella</taxon>
    </lineage>
</organism>
<reference evidence="1 2" key="1">
    <citation type="submission" date="2019-11" db="EMBL/GenBank/DDBJ databases">
        <authorList>
            <person name="Criscuolo A."/>
        </authorList>
    </citation>
    <scope>NUCLEOTIDE SEQUENCE [LARGE SCALE GENOMIC DNA]</scope>
    <source>
        <strain evidence="1">CIP111667</strain>
    </source>
</reference>
<dbReference type="RefSeq" id="WP_156743019.1">
    <property type="nucleotide sequence ID" value="NZ_CACRYJ010000062.1"/>
</dbReference>
<proteinExistence type="predicted"/>
<dbReference type="Proteomes" id="UP000419743">
    <property type="component" value="Unassembled WGS sequence"/>
</dbReference>
<keyword evidence="2" id="KW-1185">Reference proteome</keyword>
<evidence type="ECO:0000313" key="2">
    <source>
        <dbReference type="Proteomes" id="UP000419743"/>
    </source>
</evidence>
<sequence>MARSRESLPATAAEKLPPGVRPLLVQTLDGGGWAVLARGSVLVVTEDDLVLDRPWSDVDHGDWDGETLTMTLTWVDGAAPTELTLTEEAPARFPLLIREQVEHSLVQVITEKAPGGGQLRAAVRRGPDGELFSQVTASGKVRSGPALEAQIADLERRIRSAVGLQP</sequence>
<accession>A0A7M4DQG6</accession>
<name>A0A7M4DQG6_9MICO</name>
<dbReference type="EMBL" id="CACRYJ010000062">
    <property type="protein sequence ID" value="VZO39710.1"/>
    <property type="molecule type" value="Genomic_DNA"/>
</dbReference>
<protein>
    <submittedName>
        <fullName evidence="1">Uncharacterized protein</fullName>
    </submittedName>
</protein>
<comment type="caution">
    <text evidence="1">The sequence shown here is derived from an EMBL/GenBank/DDBJ whole genome shotgun (WGS) entry which is preliminary data.</text>
</comment>
<dbReference type="AlphaFoldDB" id="A0A7M4DQG6"/>
<evidence type="ECO:0000313" key="1">
    <source>
        <dbReference type="EMBL" id="VZO39710.1"/>
    </source>
</evidence>